<feature type="region of interest" description="Disordered" evidence="1">
    <location>
        <begin position="31"/>
        <end position="131"/>
    </location>
</feature>
<accession>A0ABD3QBJ4</accession>
<comment type="caution">
    <text evidence="2">The sequence shown here is derived from an EMBL/GenBank/DDBJ whole genome shotgun (WGS) entry which is preliminary data.</text>
</comment>
<reference evidence="2 3" key="1">
    <citation type="journal article" date="2020" name="G3 (Bethesda)">
        <title>Improved Reference Genome for Cyclotella cryptica CCMP332, a Model for Cell Wall Morphogenesis, Salinity Adaptation, and Lipid Production in Diatoms (Bacillariophyta).</title>
        <authorList>
            <person name="Roberts W.R."/>
            <person name="Downey K.M."/>
            <person name="Ruck E.C."/>
            <person name="Traller J.C."/>
            <person name="Alverson A.J."/>
        </authorList>
    </citation>
    <scope>NUCLEOTIDE SEQUENCE [LARGE SCALE GENOMIC DNA]</scope>
    <source>
        <strain evidence="2 3">CCMP332</strain>
    </source>
</reference>
<dbReference type="Proteomes" id="UP001516023">
    <property type="component" value="Unassembled WGS sequence"/>
</dbReference>
<dbReference type="EMBL" id="JABMIG020000052">
    <property type="protein sequence ID" value="KAL3797724.1"/>
    <property type="molecule type" value="Genomic_DNA"/>
</dbReference>
<organism evidence="2 3">
    <name type="scientific">Cyclotella cryptica</name>
    <dbReference type="NCBI Taxonomy" id="29204"/>
    <lineage>
        <taxon>Eukaryota</taxon>
        <taxon>Sar</taxon>
        <taxon>Stramenopiles</taxon>
        <taxon>Ochrophyta</taxon>
        <taxon>Bacillariophyta</taxon>
        <taxon>Coscinodiscophyceae</taxon>
        <taxon>Thalassiosirophycidae</taxon>
        <taxon>Stephanodiscales</taxon>
        <taxon>Stephanodiscaceae</taxon>
        <taxon>Cyclotella</taxon>
    </lineage>
</organism>
<evidence type="ECO:0000256" key="1">
    <source>
        <dbReference type="SAM" id="MobiDB-lite"/>
    </source>
</evidence>
<evidence type="ECO:0008006" key="4">
    <source>
        <dbReference type="Google" id="ProtNLM"/>
    </source>
</evidence>
<dbReference type="AlphaFoldDB" id="A0ABD3QBJ4"/>
<feature type="compositionally biased region" description="Low complexity" evidence="1">
    <location>
        <begin position="84"/>
        <end position="113"/>
    </location>
</feature>
<sequence length="364" mass="39883">MLTVTLAATVSMRIPPLNPSLVSSVVTSLDPVKTSHTSRGLATSDSKSSKNTKSAKPTNMPAMIPTPAPSTSPSKSPSTPPSNSPTTAPSKSPSKAPSMSPTSSPSKSPTTSPSSPPGYRRRALMEGEERVKEQIPLERRLEIIEEMAPFGAKSDSSFFFTYDLISRKSCDALIEYMDKSLEHVIERRVELPVGSSTGAEHLHDAWTPFEDGISNQFDKKLYAEDLVELIGREETLKIIDFFEQSLGNLTIDCLYLARHAEPAGDLYLVPWHVDDYATLEITLNDNYEGGHVLHLNADGVHKTDNRPGSATAHMDDIVHGITPNTNGAKYMLIVKHHFNHPEKEGVVRLSRDIVDAIEISRLSK</sequence>
<dbReference type="Gene3D" id="2.60.120.620">
    <property type="entry name" value="q2cbj1_9rhob like domain"/>
    <property type="match status" value="1"/>
</dbReference>
<feature type="compositionally biased region" description="Low complexity" evidence="1">
    <location>
        <begin position="42"/>
        <end position="56"/>
    </location>
</feature>
<name>A0ABD3QBJ4_9STRA</name>
<evidence type="ECO:0000313" key="3">
    <source>
        <dbReference type="Proteomes" id="UP001516023"/>
    </source>
</evidence>
<proteinExistence type="predicted"/>
<keyword evidence="3" id="KW-1185">Reference proteome</keyword>
<evidence type="ECO:0000313" key="2">
    <source>
        <dbReference type="EMBL" id="KAL3797724.1"/>
    </source>
</evidence>
<protein>
    <recommendedName>
        <fullName evidence="4">Fe2OG dioxygenase domain-containing protein</fullName>
    </recommendedName>
</protein>
<gene>
    <name evidence="2" type="ORF">HJC23_000269</name>
</gene>